<comment type="caution">
    <text evidence="17">The sequence shown here is derived from an EMBL/GenBank/DDBJ whole genome shotgun (WGS) entry which is preliminary data.</text>
</comment>
<evidence type="ECO:0000259" key="16">
    <source>
        <dbReference type="PROSITE" id="PS50262"/>
    </source>
</evidence>
<dbReference type="PRINTS" id="PR01059">
    <property type="entry name" value="5HT4RECEPTR"/>
</dbReference>
<dbReference type="SMART" id="SM01381">
    <property type="entry name" value="7TM_GPCR_Srsx"/>
    <property type="match status" value="1"/>
</dbReference>
<evidence type="ECO:0000256" key="9">
    <source>
        <dbReference type="ARBA" id="ARBA00023170"/>
    </source>
</evidence>
<evidence type="ECO:0000256" key="13">
    <source>
        <dbReference type="ARBA" id="ARBA00046802"/>
    </source>
</evidence>
<evidence type="ECO:0000256" key="8">
    <source>
        <dbReference type="ARBA" id="ARBA00023136"/>
    </source>
</evidence>
<evidence type="ECO:0000256" key="11">
    <source>
        <dbReference type="ARBA" id="ARBA00031928"/>
    </source>
</evidence>
<evidence type="ECO:0000256" key="10">
    <source>
        <dbReference type="ARBA" id="ARBA00023224"/>
    </source>
</evidence>
<dbReference type="GO" id="GO:0045202">
    <property type="term" value="C:synapse"/>
    <property type="evidence" value="ECO:0007669"/>
    <property type="project" value="GOC"/>
</dbReference>
<keyword evidence="8 15" id="KW-0472">Membrane</keyword>
<feature type="transmembrane region" description="Helical" evidence="15">
    <location>
        <begin position="370"/>
        <end position="392"/>
    </location>
</feature>
<keyword evidence="10 14" id="KW-0807">Transducer</keyword>
<comment type="function">
    <text evidence="12">G-protein coupled receptor for 5-hydroxytryptamine (serotonin), a biogenic hormone that functions as a neurotransmitter, a hormone and a mitogen. Ligand binding causes a conformation change that triggers signaling via guanine nucleotide-binding proteins (G proteins) and modulates the activity of downstream effectors. HTR4 is coupled to G(s) G alpha proteins and mediates activation of adenylate cyclase activity.</text>
</comment>
<accession>A0A7J5YK48</accession>
<dbReference type="GO" id="GO:0007268">
    <property type="term" value="P:chemical synaptic transmission"/>
    <property type="evidence" value="ECO:0007669"/>
    <property type="project" value="InterPro"/>
</dbReference>
<feature type="transmembrane region" description="Helical" evidence="15">
    <location>
        <begin position="337"/>
        <end position="358"/>
    </location>
</feature>
<proteinExistence type="inferred from homology"/>
<evidence type="ECO:0000256" key="4">
    <source>
        <dbReference type="ARBA" id="ARBA00022475"/>
    </source>
</evidence>
<feature type="transmembrane region" description="Helical" evidence="15">
    <location>
        <begin position="241"/>
        <end position="261"/>
    </location>
</feature>
<comment type="subunit">
    <text evidence="13">Interacts (via C-terminus 330-346 AA) with GRK5; this interaction is promoted by 5-HT (serotonin).</text>
</comment>
<evidence type="ECO:0000256" key="6">
    <source>
        <dbReference type="ARBA" id="ARBA00022989"/>
    </source>
</evidence>
<keyword evidence="4" id="KW-1003">Cell membrane</keyword>
<dbReference type="EMBL" id="JAAKFY010000012">
    <property type="protein sequence ID" value="KAF3848867.1"/>
    <property type="molecule type" value="Genomic_DNA"/>
</dbReference>
<keyword evidence="7 14" id="KW-0297">G-protein coupled receptor</keyword>
<dbReference type="InterPro" id="IPR000276">
    <property type="entry name" value="GPCR_Rhodpsn"/>
</dbReference>
<feature type="transmembrane region" description="Helical" evidence="15">
    <location>
        <begin position="186"/>
        <end position="206"/>
    </location>
</feature>
<dbReference type="OrthoDB" id="5859976at2759"/>
<dbReference type="GO" id="GO:0004993">
    <property type="term" value="F:G protein-coupled serotonin receptor activity"/>
    <property type="evidence" value="ECO:0007669"/>
    <property type="project" value="InterPro"/>
</dbReference>
<evidence type="ECO:0000313" key="17">
    <source>
        <dbReference type="EMBL" id="KAF3848867.1"/>
    </source>
</evidence>
<evidence type="ECO:0000256" key="15">
    <source>
        <dbReference type="SAM" id="Phobius"/>
    </source>
</evidence>
<dbReference type="InterPro" id="IPR017452">
    <property type="entry name" value="GPCR_Rhodpsn_7TM"/>
</dbReference>
<reference evidence="17 18" key="1">
    <citation type="submission" date="2020-03" db="EMBL/GenBank/DDBJ databases">
        <title>Dissostichus mawsoni Genome sequencing and assembly.</title>
        <authorList>
            <person name="Park H."/>
        </authorList>
    </citation>
    <scope>NUCLEOTIDE SEQUENCE [LARGE SCALE GENOMIC DNA]</scope>
    <source>
        <strain evidence="17">DM0001</strain>
        <tissue evidence="17">Muscle</tissue>
    </source>
</reference>
<evidence type="ECO:0000256" key="5">
    <source>
        <dbReference type="ARBA" id="ARBA00022692"/>
    </source>
</evidence>
<evidence type="ECO:0000256" key="7">
    <source>
        <dbReference type="ARBA" id="ARBA00023040"/>
    </source>
</evidence>
<comment type="similarity">
    <text evidence="14">Belongs to the G-protein coupled receptor 1 family.</text>
</comment>
<evidence type="ECO:0000256" key="1">
    <source>
        <dbReference type="ARBA" id="ARBA00004337"/>
    </source>
</evidence>
<dbReference type="GO" id="GO:0043410">
    <property type="term" value="P:positive regulation of MAPK cascade"/>
    <property type="evidence" value="ECO:0007669"/>
    <property type="project" value="TreeGrafter"/>
</dbReference>
<dbReference type="Proteomes" id="UP000518266">
    <property type="component" value="Unassembled WGS sequence"/>
</dbReference>
<name>A0A7J5YK48_DISMA</name>
<evidence type="ECO:0000256" key="12">
    <source>
        <dbReference type="ARBA" id="ARBA00046191"/>
    </source>
</evidence>
<keyword evidence="18" id="KW-1185">Reference proteome</keyword>
<dbReference type="PROSITE" id="PS00237">
    <property type="entry name" value="G_PROTEIN_RECEP_F1_1"/>
    <property type="match status" value="1"/>
</dbReference>
<feature type="transmembrane region" description="Helical" evidence="15">
    <location>
        <begin position="105"/>
        <end position="127"/>
    </location>
</feature>
<dbReference type="GO" id="GO:0071880">
    <property type="term" value="P:adenylate cyclase-activating adrenergic receptor signaling pathway"/>
    <property type="evidence" value="ECO:0007669"/>
    <property type="project" value="TreeGrafter"/>
</dbReference>
<dbReference type="GO" id="GO:0005886">
    <property type="term" value="C:plasma membrane"/>
    <property type="evidence" value="ECO:0007669"/>
    <property type="project" value="UniProtKB-SubCell"/>
</dbReference>
<keyword evidence="5 14" id="KW-0812">Transmembrane</keyword>
<organism evidence="17 18">
    <name type="scientific">Dissostichus mawsoni</name>
    <name type="common">Antarctic cod</name>
    <dbReference type="NCBI Taxonomy" id="36200"/>
    <lineage>
        <taxon>Eukaryota</taxon>
        <taxon>Metazoa</taxon>
        <taxon>Chordata</taxon>
        <taxon>Craniata</taxon>
        <taxon>Vertebrata</taxon>
        <taxon>Euteleostomi</taxon>
        <taxon>Actinopterygii</taxon>
        <taxon>Neopterygii</taxon>
        <taxon>Teleostei</taxon>
        <taxon>Neoteleostei</taxon>
        <taxon>Acanthomorphata</taxon>
        <taxon>Eupercaria</taxon>
        <taxon>Perciformes</taxon>
        <taxon>Notothenioidei</taxon>
        <taxon>Nototheniidae</taxon>
        <taxon>Dissostichus</taxon>
    </lineage>
</organism>
<protein>
    <recommendedName>
        <fullName evidence="3">5-hydroxytryptamine receptor 4</fullName>
    </recommendedName>
    <alternativeName>
        <fullName evidence="11">Serotonin receptor 4</fullName>
    </alternativeName>
</protein>
<dbReference type="PROSITE" id="PS50262">
    <property type="entry name" value="G_PROTEIN_RECEP_F1_2"/>
    <property type="match status" value="1"/>
</dbReference>
<evidence type="ECO:0000256" key="2">
    <source>
        <dbReference type="ARBA" id="ARBA00004651"/>
    </source>
</evidence>
<keyword evidence="9 14" id="KW-0675">Receptor</keyword>
<dbReference type="PRINTS" id="PR00237">
    <property type="entry name" value="GPCRRHODOPSN"/>
</dbReference>
<dbReference type="PANTHER" id="PTHR24248:SF146">
    <property type="entry name" value="5-HYDROXYTRYPTAMINE RECEPTOR 4"/>
    <property type="match status" value="1"/>
</dbReference>
<dbReference type="SUPFAM" id="SSF81321">
    <property type="entry name" value="Family A G protein-coupled receptor-like"/>
    <property type="match status" value="1"/>
</dbReference>
<dbReference type="AlphaFoldDB" id="A0A7J5YK48"/>
<dbReference type="PANTHER" id="PTHR24248">
    <property type="entry name" value="ADRENERGIC RECEPTOR-RELATED G-PROTEIN COUPLED RECEPTOR"/>
    <property type="match status" value="1"/>
</dbReference>
<dbReference type="Gene3D" id="1.20.1070.10">
    <property type="entry name" value="Rhodopsin 7-helix transmembrane proteins"/>
    <property type="match status" value="1"/>
</dbReference>
<dbReference type="Pfam" id="PF00001">
    <property type="entry name" value="7tm_1"/>
    <property type="match status" value="1"/>
</dbReference>
<dbReference type="InterPro" id="IPR001520">
    <property type="entry name" value="5HT4_rcpt"/>
</dbReference>
<keyword evidence="6 15" id="KW-1133">Transmembrane helix</keyword>
<evidence type="ECO:0000256" key="3">
    <source>
        <dbReference type="ARBA" id="ARBA00015305"/>
    </source>
</evidence>
<dbReference type="GO" id="GO:0010008">
    <property type="term" value="C:endosome membrane"/>
    <property type="evidence" value="ECO:0007669"/>
    <property type="project" value="UniProtKB-SubCell"/>
</dbReference>
<feature type="domain" description="G-protein coupled receptors family 1 profile" evidence="16">
    <location>
        <begin position="84"/>
        <end position="389"/>
    </location>
</feature>
<gene>
    <name evidence="17" type="ORF">F7725_015364</name>
</gene>
<comment type="subcellular location">
    <subcellularLocation>
        <location evidence="2">Cell membrane</location>
        <topology evidence="2">Multi-pass membrane protein</topology>
    </subcellularLocation>
    <subcellularLocation>
        <location evidence="1">Endosome membrane</location>
        <topology evidence="1">Multi-pass membrane protein</topology>
    </subcellularLocation>
</comment>
<feature type="transmembrane region" description="Helical" evidence="15">
    <location>
        <begin position="68"/>
        <end position="93"/>
    </location>
</feature>
<feature type="transmembrane region" description="Helical" evidence="15">
    <location>
        <begin position="147"/>
        <end position="165"/>
    </location>
</feature>
<sequence>MWVHTYKHTDTHIPHSSSLMPCTEQMKAVGLFSMRHWNTLLRLLDDLINTGQQQQEQQQEYLISLESIILTIFLSIIIIMTVCGNLLVMVALCKDRHLRKKKTNYFIVSLAFADLLVALLVMPFAAIELITGEWRYGEIFCLVRTSLDVLLTTASILHLCCIALDRYYAICCQPLVYRHKMTPVRVAVMLSGCWFIPIFISFLPIMQSWNAIGIEDIIEERKGLAGASNDTSCVFLVNRPYALICSAVAFYVPLALMVLAYQRIYVTAMTHVRQIETLQRAGSAPVSGPTPMIAVRSSTSSDPTDHYRLRTTRALSPSEQAPIANSRMRIETKAAKTLAVIMGCFCLCWAPFFITNIVDPFIHYSVPWQLWTAWLWLGYINSGLNPFLYAFLNRAFRRAFLVILCCGDERYARQASCSYGQVHRACSASVNGTSMALRLSFLPNRSYSDNGRTILANEQSQDSVGTL</sequence>
<dbReference type="CDD" id="cd15056">
    <property type="entry name" value="7tmA_5-HT4"/>
    <property type="match status" value="1"/>
</dbReference>
<evidence type="ECO:0000256" key="14">
    <source>
        <dbReference type="RuleBase" id="RU000688"/>
    </source>
</evidence>
<dbReference type="GO" id="GO:0032098">
    <property type="term" value="P:regulation of appetite"/>
    <property type="evidence" value="ECO:0007669"/>
    <property type="project" value="InterPro"/>
</dbReference>
<evidence type="ECO:0000313" key="18">
    <source>
        <dbReference type="Proteomes" id="UP000518266"/>
    </source>
</evidence>